<feature type="short sequence motif" description="TonB C-terminal box" evidence="2">
    <location>
        <begin position="960"/>
        <end position="977"/>
    </location>
</feature>
<evidence type="ECO:0000256" key="2">
    <source>
        <dbReference type="PROSITE-ProRule" id="PRU10144"/>
    </source>
</evidence>
<dbReference type="InterPro" id="IPR000531">
    <property type="entry name" value="Beta-barrel_TonB"/>
</dbReference>
<evidence type="ECO:0000313" key="7">
    <source>
        <dbReference type="EMBL" id="MBU3078568.1"/>
    </source>
</evidence>
<dbReference type="InterPro" id="IPR039426">
    <property type="entry name" value="TonB-dep_rcpt-like"/>
</dbReference>
<evidence type="ECO:0000259" key="6">
    <source>
        <dbReference type="Pfam" id="PF07715"/>
    </source>
</evidence>
<dbReference type="RefSeq" id="WP_216325040.1">
    <property type="nucleotide sequence ID" value="NZ_JAHKRT010000006.1"/>
</dbReference>
<comment type="subcellular location">
    <subcellularLocation>
        <location evidence="1">Cell outer membrane</location>
        <topology evidence="1">Multi-pass membrane protein</topology>
    </subcellularLocation>
</comment>
<feature type="domain" description="TonB-dependent receptor plug" evidence="6">
    <location>
        <begin position="65"/>
        <end position="181"/>
    </location>
</feature>
<dbReference type="PANTHER" id="PTHR47234">
    <property type="match status" value="1"/>
</dbReference>
<feature type="chain" id="PRO_5045328387" evidence="4">
    <location>
        <begin position="27"/>
        <end position="977"/>
    </location>
</feature>
<keyword evidence="1" id="KW-0812">Transmembrane</keyword>
<sequence length="977" mass="103913">MVRTRLFAASSLVAISAAFFASAAMAQDQAAATAAPVASDAAPAEPAAAGEIVVTGSRIAIAGYSQPTPVTVVNEAVLQRDARPNIGDSVRELPAVGNSSSPNNTAGAGNIVAGITGLDTVNLRNLGVTRTLVLFDGQRVVQSNVTGQIDLGTVPTMLVQRIDVVTAGASAAWGSDAVAGVVNLVINKKFDGIRASVEGGSTYKFDRDNYRLSFAAGTGFNEGRGRVIIAGNYFNAPENVFANQRKWNRYRQLVVNPAYTATNGQPRLIHADNVNLAGATTGGLIVGGTCVTGVTCNTNALNSRQFTGQSGALAPFTPGIVSGQVASDAETLQASLNNLAIRYRTSSLFGYASYEFTDWLKASVQLNYGTTYSKNNSVPSIRTGTNAVNVRADNAFLPDAVRQQMQALNLATIRVGTTNLNNLTEDTLSYDNFIHDVVGVPVATTKRTLKRGVFTLEGDLGGGWSWNAYYQRGEVKVVQRTLSNVITANYAFAADAVRDPATGNIVCRATLQGNPAAAGCVPLNIFGTGVASQAAIRYVNVKEGQNYQIQNLTENVVAASAQGTLPFGLPAGNVAVAFGAEYRDEKGVVNADPGAVARLYSVANFPTFYGKYHVKEAFVEVDVPLIEDSFVKSLSLNSAGRITDYSTSGVVKTWKIGLTSQVNDSIRLRGTVSRDIRAPNLNELFSTGLSTLANVPDLRANPNGSVTPPNYTVQSGNPNLKPEVARTYSAGIVLSPTFLRRFNISVDYYQITLKGAINSIGSTEVQNRCLAGETQFCPQLIYNGAPGPNGPLLSDIRLFPQNLASLKTEGLDFQTDYTLPFLSGDLQLRVLGNYIFTLRQNQLGQVVNYAGAIGPDNPVTGVPRARFTASATYDTGPLSFTAQTRFIGGAKLVYTWTKKDVDDNSIPAVAYVDLRGSYQITPAIQFFAAVDNLLNQAPPNVAAGPTQGQTAYYFTPIAGQIYDQLGRSYRAGVRFRF</sequence>
<protein>
    <submittedName>
        <fullName evidence="7">TonB-dependent receptor</fullName>
    </submittedName>
</protein>
<accession>A0ABS6BJU4</accession>
<reference evidence="7 8" key="1">
    <citation type="submission" date="2021-06" db="EMBL/GenBank/DDBJ databases">
        <title>Sphingomonas sp. XMGL2, whole genome shotgun sequencing project.</title>
        <authorList>
            <person name="Zhao G."/>
            <person name="Shen L."/>
        </authorList>
    </citation>
    <scope>NUCLEOTIDE SEQUENCE [LARGE SCALE GENOMIC DNA]</scope>
    <source>
        <strain evidence="7 8">XMGL2</strain>
    </source>
</reference>
<dbReference type="PROSITE" id="PS01156">
    <property type="entry name" value="TONB_DEPENDENT_REC_2"/>
    <property type="match status" value="1"/>
</dbReference>
<evidence type="ECO:0000256" key="4">
    <source>
        <dbReference type="SAM" id="SignalP"/>
    </source>
</evidence>
<keyword evidence="8" id="KW-1185">Reference proteome</keyword>
<comment type="similarity">
    <text evidence="1 3">Belongs to the TonB-dependent receptor family.</text>
</comment>
<keyword evidence="1" id="KW-0813">Transport</keyword>
<dbReference type="Pfam" id="PF07715">
    <property type="entry name" value="Plug"/>
    <property type="match status" value="1"/>
</dbReference>
<evidence type="ECO:0000259" key="5">
    <source>
        <dbReference type="Pfam" id="PF00593"/>
    </source>
</evidence>
<dbReference type="Pfam" id="PF00593">
    <property type="entry name" value="TonB_dep_Rec_b-barrel"/>
    <property type="match status" value="1"/>
</dbReference>
<keyword evidence="1" id="KW-1134">Transmembrane beta strand</keyword>
<organism evidence="7 8">
    <name type="scientific">Sphingomonas quercus</name>
    <dbReference type="NCBI Taxonomy" id="2842451"/>
    <lineage>
        <taxon>Bacteria</taxon>
        <taxon>Pseudomonadati</taxon>
        <taxon>Pseudomonadota</taxon>
        <taxon>Alphaproteobacteria</taxon>
        <taxon>Sphingomonadales</taxon>
        <taxon>Sphingomonadaceae</taxon>
        <taxon>Sphingomonas</taxon>
    </lineage>
</organism>
<dbReference type="EMBL" id="JAHKRT010000006">
    <property type="protein sequence ID" value="MBU3078568.1"/>
    <property type="molecule type" value="Genomic_DNA"/>
</dbReference>
<evidence type="ECO:0000256" key="1">
    <source>
        <dbReference type="PROSITE-ProRule" id="PRU01360"/>
    </source>
</evidence>
<dbReference type="InterPro" id="IPR010917">
    <property type="entry name" value="TonB_rcpt_CS"/>
</dbReference>
<keyword evidence="4" id="KW-0732">Signal</keyword>
<keyword evidence="1" id="KW-0998">Cell outer membrane</keyword>
<keyword evidence="7" id="KW-0675">Receptor</keyword>
<name>A0ABS6BJU4_9SPHN</name>
<proteinExistence type="inferred from homology"/>
<evidence type="ECO:0000313" key="8">
    <source>
        <dbReference type="Proteomes" id="UP000776276"/>
    </source>
</evidence>
<dbReference type="PANTHER" id="PTHR47234:SF3">
    <property type="entry name" value="SECRETIN_TONB SHORT N-TERMINAL DOMAIN-CONTAINING PROTEIN"/>
    <property type="match status" value="1"/>
</dbReference>
<feature type="signal peptide" evidence="4">
    <location>
        <begin position="1"/>
        <end position="26"/>
    </location>
</feature>
<keyword evidence="1 3" id="KW-0472">Membrane</keyword>
<gene>
    <name evidence="7" type="ORF">KOF26_11880</name>
</gene>
<dbReference type="Proteomes" id="UP000776276">
    <property type="component" value="Unassembled WGS sequence"/>
</dbReference>
<keyword evidence="3" id="KW-0798">TonB box</keyword>
<dbReference type="InterPro" id="IPR012910">
    <property type="entry name" value="Plug_dom"/>
</dbReference>
<evidence type="ECO:0000256" key="3">
    <source>
        <dbReference type="RuleBase" id="RU003357"/>
    </source>
</evidence>
<dbReference type="PROSITE" id="PS52016">
    <property type="entry name" value="TONB_DEPENDENT_REC_3"/>
    <property type="match status" value="1"/>
</dbReference>
<comment type="caution">
    <text evidence="7">The sequence shown here is derived from an EMBL/GenBank/DDBJ whole genome shotgun (WGS) entry which is preliminary data.</text>
</comment>
<feature type="domain" description="TonB-dependent receptor-like beta-barrel" evidence="5">
    <location>
        <begin position="449"/>
        <end position="933"/>
    </location>
</feature>